<dbReference type="Pfam" id="PF12952">
    <property type="entry name" value="DUF3841"/>
    <property type="match status" value="1"/>
</dbReference>
<dbReference type="RefSeq" id="WP_188775081.1">
    <property type="nucleotide sequence ID" value="NZ_BMMB01000004.1"/>
</dbReference>
<proteinExistence type="predicted"/>
<evidence type="ECO:0000313" key="1">
    <source>
        <dbReference type="EMBL" id="MDR6246600.1"/>
    </source>
</evidence>
<dbReference type="Proteomes" id="UP001185028">
    <property type="component" value="Unassembled WGS sequence"/>
</dbReference>
<evidence type="ECO:0008006" key="3">
    <source>
        <dbReference type="Google" id="ProtNLM"/>
    </source>
</evidence>
<comment type="caution">
    <text evidence="1">The sequence shown here is derived from an EMBL/GenBank/DDBJ whole genome shotgun (WGS) entry which is preliminary data.</text>
</comment>
<accession>A0ABU1J518</accession>
<dbReference type="EMBL" id="JAVDQH010000033">
    <property type="protein sequence ID" value="MDR6246600.1"/>
    <property type="molecule type" value="Genomic_DNA"/>
</dbReference>
<organism evidence="1 2">
    <name type="scientific">Paenibacillus hunanensis</name>
    <dbReference type="NCBI Taxonomy" id="539262"/>
    <lineage>
        <taxon>Bacteria</taxon>
        <taxon>Bacillati</taxon>
        <taxon>Bacillota</taxon>
        <taxon>Bacilli</taxon>
        <taxon>Bacillales</taxon>
        <taxon>Paenibacillaceae</taxon>
        <taxon>Paenibacillus</taxon>
    </lineage>
</organism>
<protein>
    <recommendedName>
        <fullName evidence="3">DUF3841 domain-containing protein</fullName>
    </recommendedName>
</protein>
<name>A0ABU1J518_9BACL</name>
<sequence length="188" mass="22230">MSIRHAVPRYWTIQSKEAWEAAQEIGFLHGHSEHAMFIEPYHWMMSQMGQRLPGYDGSYPVWVWTEKPDMLQLHHYTGRAGCVCLTLELKHDEVLLSDFDEWHAVLNDTFNARTQREWQRYCAGRSVVTKEESWQRIFELQSSLVDVKKRNGNPTRRLQGVTGAVALDRVIRVEHLEEVLRERRLYHV</sequence>
<evidence type="ECO:0000313" key="2">
    <source>
        <dbReference type="Proteomes" id="UP001185028"/>
    </source>
</evidence>
<keyword evidence="2" id="KW-1185">Reference proteome</keyword>
<reference evidence="1 2" key="1">
    <citation type="submission" date="2023-07" db="EMBL/GenBank/DDBJ databases">
        <title>Genomic Encyclopedia of Type Strains, Phase IV (KMG-IV): sequencing the most valuable type-strain genomes for metagenomic binning, comparative biology and taxonomic classification.</title>
        <authorList>
            <person name="Goeker M."/>
        </authorList>
    </citation>
    <scope>NUCLEOTIDE SEQUENCE [LARGE SCALE GENOMIC DNA]</scope>
    <source>
        <strain evidence="1 2">DSM 22170</strain>
    </source>
</reference>
<dbReference type="InterPro" id="IPR024211">
    <property type="entry name" value="DUF3841"/>
</dbReference>
<gene>
    <name evidence="1" type="ORF">JOC58_004545</name>
</gene>